<accession>A0A0L0F2L9</accession>
<sequence>YPLPFWIVLFPEGTRYTEKKHAESQKFCEEKGLPLFNHLLHPRPKVRTLVFL</sequence>
<gene>
    <name evidence="1" type="ORF">SARC_17053</name>
</gene>
<dbReference type="GO" id="GO:0012505">
    <property type="term" value="C:endomembrane system"/>
    <property type="evidence" value="ECO:0007669"/>
    <property type="project" value="TreeGrafter"/>
</dbReference>
<dbReference type="EMBL" id="KQ251219">
    <property type="protein sequence ID" value="KNC70418.1"/>
    <property type="molecule type" value="Genomic_DNA"/>
</dbReference>
<evidence type="ECO:0000313" key="2">
    <source>
        <dbReference type="Proteomes" id="UP000054560"/>
    </source>
</evidence>
<reference evidence="1 2" key="1">
    <citation type="submission" date="2011-02" db="EMBL/GenBank/DDBJ databases">
        <title>The Genome Sequence of Sphaeroforma arctica JP610.</title>
        <authorList>
            <consortium name="The Broad Institute Genome Sequencing Platform"/>
            <person name="Russ C."/>
            <person name="Cuomo C."/>
            <person name="Young S.K."/>
            <person name="Zeng Q."/>
            <person name="Gargeya S."/>
            <person name="Alvarado L."/>
            <person name="Berlin A."/>
            <person name="Chapman S.B."/>
            <person name="Chen Z."/>
            <person name="Freedman E."/>
            <person name="Gellesch M."/>
            <person name="Goldberg J."/>
            <person name="Griggs A."/>
            <person name="Gujja S."/>
            <person name="Heilman E."/>
            <person name="Heiman D."/>
            <person name="Howarth C."/>
            <person name="Mehta T."/>
            <person name="Neiman D."/>
            <person name="Pearson M."/>
            <person name="Roberts A."/>
            <person name="Saif S."/>
            <person name="Shea T."/>
            <person name="Shenoy N."/>
            <person name="Sisk P."/>
            <person name="Stolte C."/>
            <person name="Sykes S."/>
            <person name="White J."/>
            <person name="Yandava C."/>
            <person name="Burger G."/>
            <person name="Gray M.W."/>
            <person name="Holland P.W.H."/>
            <person name="King N."/>
            <person name="Lang F.B.F."/>
            <person name="Roger A.J."/>
            <person name="Ruiz-Trillo I."/>
            <person name="Haas B."/>
            <person name="Nusbaum C."/>
            <person name="Birren B."/>
        </authorList>
    </citation>
    <scope>NUCLEOTIDE SEQUENCE [LARGE SCALE GENOMIC DNA]</scope>
    <source>
        <strain evidence="1 2">JP610</strain>
    </source>
</reference>
<dbReference type="Proteomes" id="UP000054560">
    <property type="component" value="Unassembled WGS sequence"/>
</dbReference>
<keyword evidence="2" id="KW-1185">Reference proteome</keyword>
<evidence type="ECO:0008006" key="3">
    <source>
        <dbReference type="Google" id="ProtNLM"/>
    </source>
</evidence>
<name>A0A0L0F2L9_9EUKA</name>
<dbReference type="PANTHER" id="PTHR10983">
    <property type="entry name" value="1-ACYLGLYCEROL-3-PHOSPHATE ACYLTRANSFERASE-RELATED"/>
    <property type="match status" value="1"/>
</dbReference>
<feature type="non-terminal residue" evidence="1">
    <location>
        <position position="1"/>
    </location>
</feature>
<dbReference type="GO" id="GO:0003841">
    <property type="term" value="F:1-acylglycerol-3-phosphate O-acyltransferase activity"/>
    <property type="evidence" value="ECO:0007669"/>
    <property type="project" value="TreeGrafter"/>
</dbReference>
<dbReference type="PANTHER" id="PTHR10983:SF24">
    <property type="entry name" value="1-ACYLGLYCEROL-3-PHOSPHATE O-ACYLTRANSFERASE 3, ISOFORM E-RELATED"/>
    <property type="match status" value="1"/>
</dbReference>
<dbReference type="OrthoDB" id="189226at2759"/>
<dbReference type="GeneID" id="25917557"/>
<proteinExistence type="predicted"/>
<protein>
    <recommendedName>
        <fullName evidence="3">Phospholipid/glycerol acyltransferase domain-containing protein</fullName>
    </recommendedName>
</protein>
<organism evidence="1 2">
    <name type="scientific">Sphaeroforma arctica JP610</name>
    <dbReference type="NCBI Taxonomy" id="667725"/>
    <lineage>
        <taxon>Eukaryota</taxon>
        <taxon>Ichthyosporea</taxon>
        <taxon>Ichthyophonida</taxon>
        <taxon>Sphaeroforma</taxon>
    </lineage>
</organism>
<evidence type="ECO:0000313" key="1">
    <source>
        <dbReference type="EMBL" id="KNC70418.1"/>
    </source>
</evidence>
<dbReference type="AlphaFoldDB" id="A0A0L0F2L9"/>
<dbReference type="STRING" id="667725.A0A0L0F2L9"/>
<dbReference type="RefSeq" id="XP_014144320.1">
    <property type="nucleotide sequence ID" value="XM_014288845.1"/>
</dbReference>